<proteinExistence type="predicted"/>
<dbReference type="InterPro" id="IPR053165">
    <property type="entry name" value="HSI-I_assembly_Hcp1"/>
</dbReference>
<dbReference type="AlphaFoldDB" id="A0A143PK15"/>
<dbReference type="NCBIfam" id="TIGR03344">
    <property type="entry name" value="VI_effect_Hcp1"/>
    <property type="match status" value="1"/>
</dbReference>
<evidence type="ECO:0000313" key="2">
    <source>
        <dbReference type="Proteomes" id="UP000076079"/>
    </source>
</evidence>
<name>A0A143PK15_LUTPR</name>
<dbReference type="EMBL" id="CP015136">
    <property type="protein sequence ID" value="AMY08114.1"/>
    <property type="molecule type" value="Genomic_DNA"/>
</dbReference>
<dbReference type="SUPFAM" id="SSF141452">
    <property type="entry name" value="Hcp1-like"/>
    <property type="match status" value="1"/>
</dbReference>
<dbReference type="PANTHER" id="PTHR36152">
    <property type="entry name" value="CYTOPLASMIC PROTEIN-RELATED"/>
    <property type="match status" value="1"/>
</dbReference>
<reference evidence="2" key="2">
    <citation type="submission" date="2016-04" db="EMBL/GenBank/DDBJ databases">
        <title>First Complete Genome Sequence of a Subdivision 6 Acidobacterium.</title>
        <authorList>
            <person name="Huang S."/>
            <person name="Vieira S."/>
            <person name="Bunk B."/>
            <person name="Riedel T."/>
            <person name="Sproeer C."/>
            <person name="Overmann J."/>
        </authorList>
    </citation>
    <scope>NUCLEOTIDE SEQUENCE [LARGE SCALE GENOMIC DNA]</scope>
    <source>
        <strain evidence="2">DSM 100886 HEG_-6_39</strain>
    </source>
</reference>
<reference evidence="1 2" key="1">
    <citation type="journal article" date="2016" name="Genome Announc.">
        <title>First Complete Genome Sequence of a Subdivision 6 Acidobacterium Strain.</title>
        <authorList>
            <person name="Huang S."/>
            <person name="Vieira S."/>
            <person name="Bunk B."/>
            <person name="Riedel T."/>
            <person name="Sproer C."/>
            <person name="Overmann J."/>
        </authorList>
    </citation>
    <scope>NUCLEOTIDE SEQUENCE [LARGE SCALE GENOMIC DNA]</scope>
    <source>
        <strain evidence="2">DSM 100886 HEG_-6_39</strain>
    </source>
</reference>
<dbReference type="STRING" id="1855912.LuPra_01302"/>
<organism evidence="1 2">
    <name type="scientific">Luteitalea pratensis</name>
    <dbReference type="NCBI Taxonomy" id="1855912"/>
    <lineage>
        <taxon>Bacteria</taxon>
        <taxon>Pseudomonadati</taxon>
        <taxon>Acidobacteriota</taxon>
        <taxon>Vicinamibacteria</taxon>
        <taxon>Vicinamibacterales</taxon>
        <taxon>Vicinamibacteraceae</taxon>
        <taxon>Luteitalea</taxon>
    </lineage>
</organism>
<dbReference type="KEGG" id="abac:LuPra_01302"/>
<dbReference type="Pfam" id="PF05638">
    <property type="entry name" value="T6SS_HCP"/>
    <property type="match status" value="1"/>
</dbReference>
<dbReference type="RefSeq" id="WP_234800757.1">
    <property type="nucleotide sequence ID" value="NZ_CP015136.1"/>
</dbReference>
<sequence length="171" mass="18023">MALPPDPAGTGDMYLMVKGARTGVIKGESQDEGHKGEINVLSWSWGMAAKVSLGGGAATGKASIHDLKIVKRIDSASTALMAALRTNEPIQKAVLTLRKAGKTQLEFLKITIERGRVISLTIAGGDEQGGHGVVEHIAFSFNQISVEYTPQGKDGQGGGGMVFQDQFEDAQ</sequence>
<dbReference type="PANTHER" id="PTHR36152:SF5">
    <property type="entry name" value="PROTEIN HCP1"/>
    <property type="match status" value="1"/>
</dbReference>
<protein>
    <submittedName>
        <fullName evidence="1">Type VI secretion system effector, Hcp1 family</fullName>
    </submittedName>
</protein>
<evidence type="ECO:0000313" key="1">
    <source>
        <dbReference type="EMBL" id="AMY08114.1"/>
    </source>
</evidence>
<dbReference type="InterPro" id="IPR008514">
    <property type="entry name" value="T6SS_Hcp"/>
</dbReference>
<dbReference type="InterPro" id="IPR036624">
    <property type="entry name" value="Hcp1-lik_sf"/>
</dbReference>
<gene>
    <name evidence="1" type="ORF">LuPra_01302</name>
</gene>
<dbReference type="Proteomes" id="UP000076079">
    <property type="component" value="Chromosome"/>
</dbReference>
<keyword evidence="2" id="KW-1185">Reference proteome</keyword>
<dbReference type="Gene3D" id="2.30.110.20">
    <property type="entry name" value="Hcp1-like"/>
    <property type="match status" value="1"/>
</dbReference>
<accession>A0A143PK15</accession>